<dbReference type="Proteomes" id="UP000095281">
    <property type="component" value="Unplaced"/>
</dbReference>
<dbReference type="OMA" id="ISRXGRI"/>
<keyword evidence="4" id="KW-1185">Reference proteome</keyword>
<dbReference type="PANTHER" id="PTHR19411:SF0">
    <property type="entry name" value="PROTEIN BUD31 HOMOLOG"/>
    <property type="match status" value="1"/>
</dbReference>
<protein>
    <submittedName>
        <fullName evidence="5">Protein BUD31 homolog</fullName>
    </submittedName>
</protein>
<evidence type="ECO:0000256" key="1">
    <source>
        <dbReference type="ARBA" id="ARBA00004123"/>
    </source>
</evidence>
<evidence type="ECO:0000313" key="5">
    <source>
        <dbReference type="WBParaSite" id="MhA1_Contig963.frz3.gene8"/>
    </source>
</evidence>
<comment type="subcellular location">
    <subcellularLocation>
        <location evidence="1">Nucleus</location>
    </subcellularLocation>
</comment>
<sequence>MSLATKLRRIRKKPPEGWDLIEPTLEEFEAKMREAETEPHEIHHQRSRYIFNLFYKEEKISKELYQFCVSPIIIIKNKISHDKISKKIKNTIE</sequence>
<name>A0A1I8C252_MELHA</name>
<comment type="similarity">
    <text evidence="2">Belongs to the BUD31 (G10) family.</text>
</comment>
<evidence type="ECO:0000256" key="3">
    <source>
        <dbReference type="ARBA" id="ARBA00023242"/>
    </source>
</evidence>
<dbReference type="Pfam" id="PF01125">
    <property type="entry name" value="BUD31"/>
    <property type="match status" value="1"/>
</dbReference>
<dbReference type="GO" id="GO:0000398">
    <property type="term" value="P:mRNA splicing, via spliceosome"/>
    <property type="evidence" value="ECO:0007669"/>
    <property type="project" value="TreeGrafter"/>
</dbReference>
<dbReference type="WBParaSite" id="MhA1_Contig963.frz3.gene8">
    <property type="protein sequence ID" value="MhA1_Contig963.frz3.gene8"/>
    <property type="gene ID" value="MhA1_Contig963.frz3.gene8"/>
</dbReference>
<dbReference type="AlphaFoldDB" id="A0A1I8C252"/>
<dbReference type="PANTHER" id="PTHR19411">
    <property type="entry name" value="PROTEIN BUD31-RELATED"/>
    <property type="match status" value="1"/>
</dbReference>
<dbReference type="InterPro" id="IPR001748">
    <property type="entry name" value="BUD31"/>
</dbReference>
<proteinExistence type="inferred from homology"/>
<evidence type="ECO:0000313" key="4">
    <source>
        <dbReference type="Proteomes" id="UP000095281"/>
    </source>
</evidence>
<dbReference type="GO" id="GO:0005681">
    <property type="term" value="C:spliceosomal complex"/>
    <property type="evidence" value="ECO:0007669"/>
    <property type="project" value="TreeGrafter"/>
</dbReference>
<evidence type="ECO:0000256" key="2">
    <source>
        <dbReference type="ARBA" id="ARBA00005287"/>
    </source>
</evidence>
<organism evidence="4 5">
    <name type="scientific">Meloidogyne hapla</name>
    <name type="common">Root-knot nematode worm</name>
    <dbReference type="NCBI Taxonomy" id="6305"/>
    <lineage>
        <taxon>Eukaryota</taxon>
        <taxon>Metazoa</taxon>
        <taxon>Ecdysozoa</taxon>
        <taxon>Nematoda</taxon>
        <taxon>Chromadorea</taxon>
        <taxon>Rhabditida</taxon>
        <taxon>Tylenchina</taxon>
        <taxon>Tylenchomorpha</taxon>
        <taxon>Tylenchoidea</taxon>
        <taxon>Meloidogynidae</taxon>
        <taxon>Meloidogyninae</taxon>
        <taxon>Meloidogyne</taxon>
    </lineage>
</organism>
<accession>A0A1I8C252</accession>
<reference evidence="5" key="1">
    <citation type="submission" date="2016-11" db="UniProtKB">
        <authorList>
            <consortium name="WormBaseParasite"/>
        </authorList>
    </citation>
    <scope>IDENTIFICATION</scope>
</reference>
<keyword evidence="3" id="KW-0539">Nucleus</keyword>